<dbReference type="GO" id="GO:0042802">
    <property type="term" value="F:identical protein binding"/>
    <property type="evidence" value="ECO:0007669"/>
    <property type="project" value="UniProtKB-ARBA"/>
</dbReference>
<evidence type="ECO:0000313" key="17">
    <source>
        <dbReference type="Proteomes" id="UP000199045"/>
    </source>
</evidence>
<dbReference type="InterPro" id="IPR002125">
    <property type="entry name" value="CMP_dCMP_dom"/>
</dbReference>
<evidence type="ECO:0000256" key="2">
    <source>
        <dbReference type="ARBA" id="ARBA00003949"/>
    </source>
</evidence>
<reference evidence="16 17" key="1">
    <citation type="submission" date="2016-10" db="EMBL/GenBank/DDBJ databases">
        <authorList>
            <person name="de Groot N.N."/>
        </authorList>
    </citation>
    <scope>NUCLEOTIDE SEQUENCE [LARGE SCALE GENOMIC DNA]</scope>
    <source>
        <strain evidence="16 17">DSM 527</strain>
    </source>
</reference>
<evidence type="ECO:0000256" key="7">
    <source>
        <dbReference type="ARBA" id="ARBA00022801"/>
    </source>
</evidence>
<comment type="catalytic activity">
    <reaction evidence="11 14">
        <text>cytidine + H2O + H(+) = uridine + NH4(+)</text>
        <dbReference type="Rhea" id="RHEA:16069"/>
        <dbReference type="ChEBI" id="CHEBI:15377"/>
        <dbReference type="ChEBI" id="CHEBI:15378"/>
        <dbReference type="ChEBI" id="CHEBI:16704"/>
        <dbReference type="ChEBI" id="CHEBI:17562"/>
        <dbReference type="ChEBI" id="CHEBI:28938"/>
        <dbReference type="EC" id="3.5.4.5"/>
    </reaction>
</comment>
<proteinExistence type="inferred from homology"/>
<dbReference type="GO" id="GO:0008270">
    <property type="term" value="F:zinc ion binding"/>
    <property type="evidence" value="ECO:0007669"/>
    <property type="project" value="UniProtKB-UniRule"/>
</dbReference>
<keyword evidence="7 14" id="KW-0378">Hydrolase</keyword>
<feature type="binding site" evidence="13">
    <location>
        <position position="115"/>
    </location>
    <ligand>
        <name>Zn(2+)</name>
        <dbReference type="ChEBI" id="CHEBI:29105"/>
        <note>catalytic</note>
    </ligand>
</feature>
<dbReference type="InterPro" id="IPR006262">
    <property type="entry name" value="Cyt_deam_tetra"/>
</dbReference>
<feature type="binding site" evidence="13">
    <location>
        <position position="112"/>
    </location>
    <ligand>
        <name>Zn(2+)</name>
        <dbReference type="ChEBI" id="CHEBI:29105"/>
        <note>catalytic</note>
    </ligand>
</feature>
<dbReference type="InterPro" id="IPR016193">
    <property type="entry name" value="Cytidine_deaminase-like"/>
</dbReference>
<dbReference type="RefSeq" id="WP_089832837.1">
    <property type="nucleotide sequence ID" value="NZ_FNBN01000003.1"/>
</dbReference>
<dbReference type="GO" id="GO:0055086">
    <property type="term" value="P:nucleobase-containing small molecule metabolic process"/>
    <property type="evidence" value="ECO:0007669"/>
    <property type="project" value="UniProtKB-ARBA"/>
</dbReference>
<dbReference type="Proteomes" id="UP000199045">
    <property type="component" value="Unassembled WGS sequence"/>
</dbReference>
<dbReference type="AlphaFoldDB" id="A0A1G7R7S4"/>
<keyword evidence="8 13" id="KW-0862">Zinc</keyword>
<accession>A0A1G7R7S4</accession>
<dbReference type="NCBIfam" id="TIGR01354">
    <property type="entry name" value="cyt_deam_tetra"/>
    <property type="match status" value="1"/>
</dbReference>
<dbReference type="SUPFAM" id="SSF53927">
    <property type="entry name" value="Cytidine deaminase-like"/>
    <property type="match status" value="1"/>
</dbReference>
<sequence length="161" mass="17501">MDIRKHSFEYHSFHDSAALPTADLRLLEEAREVTAQAYAPYSNFYVGAAILLANGIVVRGTNQENASFPAGICAERVALSTAASLYPGVPILTIAISYHNPSGSNDTPISPCGICRQTLSEYEGRQQQSIRVIMSGQTGKVFILQTVRHLLPLGFSAEDMQ</sequence>
<feature type="active site" description="Proton donor" evidence="12">
    <location>
        <position position="75"/>
    </location>
</feature>
<protein>
    <recommendedName>
        <fullName evidence="5 14">Cytidine deaminase</fullName>
        <ecNumber evidence="4 14">3.5.4.5</ecNumber>
    </recommendedName>
    <alternativeName>
        <fullName evidence="9 14">Cytidine aminohydrolase</fullName>
    </alternativeName>
</protein>
<evidence type="ECO:0000256" key="6">
    <source>
        <dbReference type="ARBA" id="ARBA00022723"/>
    </source>
</evidence>
<dbReference type="Pfam" id="PF00383">
    <property type="entry name" value="dCMP_cyt_deam_1"/>
    <property type="match status" value="1"/>
</dbReference>
<feature type="binding site" evidence="13">
    <location>
        <position position="73"/>
    </location>
    <ligand>
        <name>Zn(2+)</name>
        <dbReference type="ChEBI" id="CHEBI:29105"/>
        <note>catalytic</note>
    </ligand>
</feature>
<dbReference type="GO" id="GO:0005829">
    <property type="term" value="C:cytosol"/>
    <property type="evidence" value="ECO:0007669"/>
    <property type="project" value="TreeGrafter"/>
</dbReference>
<evidence type="ECO:0000256" key="4">
    <source>
        <dbReference type="ARBA" id="ARBA00012783"/>
    </source>
</evidence>
<evidence type="ECO:0000256" key="11">
    <source>
        <dbReference type="ARBA" id="ARBA00049558"/>
    </source>
</evidence>
<dbReference type="InterPro" id="IPR016192">
    <property type="entry name" value="APOBEC/CMP_deaminase_Zn-bd"/>
</dbReference>
<feature type="domain" description="CMP/dCMP-type deaminase" evidence="15">
    <location>
        <begin position="21"/>
        <end position="158"/>
    </location>
</feature>
<dbReference type="PROSITE" id="PS00903">
    <property type="entry name" value="CYT_DCMP_DEAMINASES_1"/>
    <property type="match status" value="1"/>
</dbReference>
<evidence type="ECO:0000256" key="12">
    <source>
        <dbReference type="PIRSR" id="PIRSR606262-1"/>
    </source>
</evidence>
<evidence type="ECO:0000256" key="13">
    <source>
        <dbReference type="PIRSR" id="PIRSR606262-3"/>
    </source>
</evidence>
<dbReference type="STRING" id="104663.SAMN04488121_103356"/>
<dbReference type="NCBIfam" id="NF004064">
    <property type="entry name" value="PRK05578.1"/>
    <property type="match status" value="1"/>
</dbReference>
<organism evidence="16 17">
    <name type="scientific">Chitinophaga filiformis</name>
    <name type="common">Myxococcus filiformis</name>
    <name type="synonym">Flexibacter filiformis</name>
    <dbReference type="NCBI Taxonomy" id="104663"/>
    <lineage>
        <taxon>Bacteria</taxon>
        <taxon>Pseudomonadati</taxon>
        <taxon>Bacteroidota</taxon>
        <taxon>Chitinophagia</taxon>
        <taxon>Chitinophagales</taxon>
        <taxon>Chitinophagaceae</taxon>
        <taxon>Chitinophaga</taxon>
    </lineage>
</organism>
<keyword evidence="6 13" id="KW-0479">Metal-binding</keyword>
<dbReference type="EC" id="3.5.4.5" evidence="4 14"/>
<dbReference type="Gene3D" id="3.40.140.10">
    <property type="entry name" value="Cytidine Deaminase, domain 2"/>
    <property type="match status" value="1"/>
</dbReference>
<evidence type="ECO:0000313" key="16">
    <source>
        <dbReference type="EMBL" id="SDG06735.1"/>
    </source>
</evidence>
<evidence type="ECO:0000256" key="9">
    <source>
        <dbReference type="ARBA" id="ARBA00032005"/>
    </source>
</evidence>
<dbReference type="GO" id="GO:0072527">
    <property type="term" value="P:pyrimidine-containing compound metabolic process"/>
    <property type="evidence" value="ECO:0007669"/>
    <property type="project" value="UniProtKB-ARBA"/>
</dbReference>
<dbReference type="PANTHER" id="PTHR11644">
    <property type="entry name" value="CYTIDINE DEAMINASE"/>
    <property type="match status" value="1"/>
</dbReference>
<dbReference type="EMBL" id="FNBN01000003">
    <property type="protein sequence ID" value="SDG06735.1"/>
    <property type="molecule type" value="Genomic_DNA"/>
</dbReference>
<evidence type="ECO:0000259" key="15">
    <source>
        <dbReference type="PROSITE" id="PS51747"/>
    </source>
</evidence>
<evidence type="ECO:0000256" key="10">
    <source>
        <dbReference type="ARBA" id="ARBA00049252"/>
    </source>
</evidence>
<dbReference type="GO" id="GO:0004126">
    <property type="term" value="F:cytidine deaminase activity"/>
    <property type="evidence" value="ECO:0007669"/>
    <property type="project" value="UniProtKB-UniRule"/>
</dbReference>
<comment type="catalytic activity">
    <reaction evidence="10 14">
        <text>2'-deoxycytidine + H2O + H(+) = 2'-deoxyuridine + NH4(+)</text>
        <dbReference type="Rhea" id="RHEA:13433"/>
        <dbReference type="ChEBI" id="CHEBI:15377"/>
        <dbReference type="ChEBI" id="CHEBI:15378"/>
        <dbReference type="ChEBI" id="CHEBI:15698"/>
        <dbReference type="ChEBI" id="CHEBI:16450"/>
        <dbReference type="ChEBI" id="CHEBI:28938"/>
        <dbReference type="EC" id="3.5.4.5"/>
    </reaction>
</comment>
<dbReference type="CDD" id="cd01283">
    <property type="entry name" value="cytidine_deaminase"/>
    <property type="match status" value="1"/>
</dbReference>
<evidence type="ECO:0000256" key="8">
    <source>
        <dbReference type="ARBA" id="ARBA00022833"/>
    </source>
</evidence>
<evidence type="ECO:0000256" key="3">
    <source>
        <dbReference type="ARBA" id="ARBA00006576"/>
    </source>
</evidence>
<comment type="function">
    <text evidence="2 14">This enzyme scavenges exogenous and endogenous cytidine and 2'-deoxycytidine for UMP synthesis.</text>
</comment>
<evidence type="ECO:0000256" key="14">
    <source>
        <dbReference type="RuleBase" id="RU364006"/>
    </source>
</evidence>
<dbReference type="PANTHER" id="PTHR11644:SF2">
    <property type="entry name" value="CYTIDINE DEAMINASE"/>
    <property type="match status" value="1"/>
</dbReference>
<comment type="similarity">
    <text evidence="3 14">Belongs to the cytidine and deoxycytidylate deaminase family.</text>
</comment>
<dbReference type="InterPro" id="IPR050202">
    <property type="entry name" value="Cyt/Deoxycyt_deaminase"/>
</dbReference>
<evidence type="ECO:0000256" key="5">
    <source>
        <dbReference type="ARBA" id="ARBA00018266"/>
    </source>
</evidence>
<gene>
    <name evidence="16" type="ORF">SAMN04488121_103356</name>
</gene>
<comment type="cofactor">
    <cofactor evidence="1 13 14">
        <name>Zn(2+)</name>
        <dbReference type="ChEBI" id="CHEBI:29105"/>
    </cofactor>
</comment>
<name>A0A1G7R7S4_CHIFI</name>
<dbReference type="OrthoDB" id="9795347at2"/>
<dbReference type="PROSITE" id="PS51747">
    <property type="entry name" value="CYT_DCMP_DEAMINASES_2"/>
    <property type="match status" value="1"/>
</dbReference>
<evidence type="ECO:0000256" key="1">
    <source>
        <dbReference type="ARBA" id="ARBA00001947"/>
    </source>
</evidence>